<dbReference type="InterPro" id="IPR036259">
    <property type="entry name" value="MFS_trans_sf"/>
</dbReference>
<dbReference type="InterPro" id="IPR011701">
    <property type="entry name" value="MFS"/>
</dbReference>
<comment type="subcellular location">
    <subcellularLocation>
        <location evidence="1">Cell membrane</location>
        <topology evidence="1">Multi-pass membrane protein</topology>
    </subcellularLocation>
</comment>
<feature type="transmembrane region" description="Helical" evidence="7">
    <location>
        <begin position="255"/>
        <end position="275"/>
    </location>
</feature>
<dbReference type="PANTHER" id="PTHR23517">
    <property type="entry name" value="RESISTANCE PROTEIN MDTM, PUTATIVE-RELATED-RELATED"/>
    <property type="match status" value="1"/>
</dbReference>
<dbReference type="RefSeq" id="WP_108738013.1">
    <property type="nucleotide sequence ID" value="NZ_CP020919.1"/>
</dbReference>
<evidence type="ECO:0000256" key="7">
    <source>
        <dbReference type="SAM" id="Phobius"/>
    </source>
</evidence>
<sequence>MHQDQKTVTKNPYIIAWALGLIFYLLEYAIRSAPSVMIPELSVAFTTNTANVGAIIGMYYLTYSVTSLVAGIALDKAGAKYPLTIGTIVVGLGCVVFAISSHYTGYAGRLLQGAGSAMAFPACVYLASRAFSPRKLATAIGATQCLGMLGGSAGQFLVGPAIKNGMSLPFFWIGIGILVIGIGIFILFITPAEKTELATHKEDSGLLTPYKIVFSNVQSYLCGAISGLLFAPTTVFAMTWGVAFFQKDRHMDFQSATLVSAFVAMGWVLGCPLMGWIADKIGRRKPVLIGGAIMMILSLLQLLYLPELYPAYISTFLLGVASGAAMIPYSVIKESNPDKVKGSATGAINFLTFGVTSLLGPLFSYLYGNTLQTVTDQEAHFRGAGMFWIICIGVSIILALILKETGQKANN</sequence>
<keyword evidence="5 7" id="KW-1133">Transmembrane helix</keyword>
<feature type="transmembrane region" description="Helical" evidence="7">
    <location>
        <begin position="81"/>
        <end position="100"/>
    </location>
</feature>
<evidence type="ECO:0000256" key="4">
    <source>
        <dbReference type="ARBA" id="ARBA00022692"/>
    </source>
</evidence>
<dbReference type="PROSITE" id="PS50850">
    <property type="entry name" value="MFS"/>
    <property type="match status" value="1"/>
</dbReference>
<name>A0A2S1LS46_9FLAO</name>
<feature type="transmembrane region" description="Helical" evidence="7">
    <location>
        <begin position="220"/>
        <end position="243"/>
    </location>
</feature>
<dbReference type="OrthoDB" id="5620971at2"/>
<dbReference type="Proteomes" id="UP000244677">
    <property type="component" value="Chromosome"/>
</dbReference>
<feature type="transmembrane region" description="Helical" evidence="7">
    <location>
        <begin position="379"/>
        <end position="402"/>
    </location>
</feature>
<proteinExistence type="predicted"/>
<feature type="transmembrane region" description="Helical" evidence="7">
    <location>
        <begin position="170"/>
        <end position="189"/>
    </location>
</feature>
<dbReference type="InterPro" id="IPR005829">
    <property type="entry name" value="Sugar_transporter_CS"/>
</dbReference>
<dbReference type="Pfam" id="PF07690">
    <property type="entry name" value="MFS_1"/>
    <property type="match status" value="1"/>
</dbReference>
<dbReference type="Gene3D" id="1.20.1250.20">
    <property type="entry name" value="MFS general substrate transporter like domains"/>
    <property type="match status" value="2"/>
</dbReference>
<evidence type="ECO:0000256" key="1">
    <source>
        <dbReference type="ARBA" id="ARBA00004651"/>
    </source>
</evidence>
<evidence type="ECO:0000256" key="3">
    <source>
        <dbReference type="ARBA" id="ARBA00022475"/>
    </source>
</evidence>
<keyword evidence="10" id="KW-1185">Reference proteome</keyword>
<dbReference type="PROSITE" id="PS00216">
    <property type="entry name" value="SUGAR_TRANSPORT_1"/>
    <property type="match status" value="1"/>
</dbReference>
<feature type="transmembrane region" description="Helical" evidence="7">
    <location>
        <begin position="344"/>
        <end position="367"/>
    </location>
</feature>
<dbReference type="SUPFAM" id="SSF103473">
    <property type="entry name" value="MFS general substrate transporter"/>
    <property type="match status" value="1"/>
</dbReference>
<dbReference type="InterPro" id="IPR020846">
    <property type="entry name" value="MFS_dom"/>
</dbReference>
<evidence type="ECO:0000313" key="9">
    <source>
        <dbReference type="EMBL" id="AWG26492.1"/>
    </source>
</evidence>
<keyword evidence="3" id="KW-1003">Cell membrane</keyword>
<keyword evidence="2" id="KW-0813">Transport</keyword>
<gene>
    <name evidence="9" type="ORF">FK004_15310</name>
</gene>
<evidence type="ECO:0000256" key="2">
    <source>
        <dbReference type="ARBA" id="ARBA00022448"/>
    </source>
</evidence>
<feature type="domain" description="Major facilitator superfamily (MFS) profile" evidence="8">
    <location>
        <begin position="13"/>
        <end position="407"/>
    </location>
</feature>
<reference evidence="9 10" key="1">
    <citation type="submission" date="2017-04" db="EMBL/GenBank/DDBJ databases">
        <title>Complete genome sequence of Flavobacterium kingsejong AJ004.</title>
        <authorList>
            <person name="Lee P.C."/>
        </authorList>
    </citation>
    <scope>NUCLEOTIDE SEQUENCE [LARGE SCALE GENOMIC DNA]</scope>
    <source>
        <strain evidence="9 10">AJ004</strain>
    </source>
</reference>
<feature type="transmembrane region" description="Helical" evidence="7">
    <location>
        <begin position="139"/>
        <end position="158"/>
    </location>
</feature>
<dbReference type="CDD" id="cd06174">
    <property type="entry name" value="MFS"/>
    <property type="match status" value="1"/>
</dbReference>
<dbReference type="GO" id="GO:0022857">
    <property type="term" value="F:transmembrane transporter activity"/>
    <property type="evidence" value="ECO:0007669"/>
    <property type="project" value="InterPro"/>
</dbReference>
<accession>A0A2S1LS46</accession>
<evidence type="ECO:0000256" key="5">
    <source>
        <dbReference type="ARBA" id="ARBA00022989"/>
    </source>
</evidence>
<dbReference type="InterPro" id="IPR050171">
    <property type="entry name" value="MFS_Transporters"/>
</dbReference>
<evidence type="ECO:0000256" key="6">
    <source>
        <dbReference type="ARBA" id="ARBA00023136"/>
    </source>
</evidence>
<dbReference type="PANTHER" id="PTHR23517:SF3">
    <property type="entry name" value="INTEGRAL MEMBRANE TRANSPORT PROTEIN"/>
    <property type="match status" value="1"/>
</dbReference>
<keyword evidence="4 7" id="KW-0812">Transmembrane</keyword>
<dbReference type="AlphaFoldDB" id="A0A2S1LS46"/>
<organism evidence="9 10">
    <name type="scientific">Flavobacterium kingsejongi</name>
    <dbReference type="NCBI Taxonomy" id="1678728"/>
    <lineage>
        <taxon>Bacteria</taxon>
        <taxon>Pseudomonadati</taxon>
        <taxon>Bacteroidota</taxon>
        <taxon>Flavobacteriia</taxon>
        <taxon>Flavobacteriales</taxon>
        <taxon>Flavobacteriaceae</taxon>
        <taxon>Flavobacterium</taxon>
    </lineage>
</organism>
<dbReference type="KEGG" id="fki:FK004_15310"/>
<dbReference type="EMBL" id="CP020919">
    <property type="protein sequence ID" value="AWG26492.1"/>
    <property type="molecule type" value="Genomic_DNA"/>
</dbReference>
<feature type="transmembrane region" description="Helical" evidence="7">
    <location>
        <begin position="311"/>
        <end position="332"/>
    </location>
</feature>
<feature type="transmembrane region" description="Helical" evidence="7">
    <location>
        <begin position="106"/>
        <end position="127"/>
    </location>
</feature>
<feature type="transmembrane region" description="Helical" evidence="7">
    <location>
        <begin position="12"/>
        <end position="30"/>
    </location>
</feature>
<keyword evidence="6 7" id="KW-0472">Membrane</keyword>
<feature type="transmembrane region" description="Helical" evidence="7">
    <location>
        <begin position="287"/>
        <end position="305"/>
    </location>
</feature>
<evidence type="ECO:0000313" key="10">
    <source>
        <dbReference type="Proteomes" id="UP000244677"/>
    </source>
</evidence>
<evidence type="ECO:0000259" key="8">
    <source>
        <dbReference type="PROSITE" id="PS50850"/>
    </source>
</evidence>
<dbReference type="GO" id="GO:0005886">
    <property type="term" value="C:plasma membrane"/>
    <property type="evidence" value="ECO:0007669"/>
    <property type="project" value="UniProtKB-SubCell"/>
</dbReference>
<protein>
    <submittedName>
        <fullName evidence="9">MFS transporter</fullName>
    </submittedName>
</protein>
<feature type="transmembrane region" description="Helical" evidence="7">
    <location>
        <begin position="50"/>
        <end position="74"/>
    </location>
</feature>